<dbReference type="EMBL" id="JANBVO010000052">
    <property type="protein sequence ID" value="KAJ9133136.1"/>
    <property type="molecule type" value="Genomic_DNA"/>
</dbReference>
<evidence type="ECO:0000313" key="5">
    <source>
        <dbReference type="Proteomes" id="UP001174694"/>
    </source>
</evidence>
<evidence type="ECO:0000259" key="3">
    <source>
        <dbReference type="PROSITE" id="PS50089"/>
    </source>
</evidence>
<gene>
    <name evidence="4" type="ORF">NKR23_g10922</name>
</gene>
<sequence>MKLQKPNQVSALVDHAVTDKDCPICHEEVGQQTPEGVKESWALTPCGHAFGSICLKRYLGNTPRPQCPVCRQNVFHSCAHPILPVPCDRTKDVAHPIAPADGDPRNAMCPYCLAKRGGRVMVEQAPRGGREWPAWSLPGRVISAAGATLRIAHILDQRHQRHQRHEQSEIIVAPRSETPRARRPVNQLPVPGGYGRWEPASQDHDWEFLRWFDLQEPKTNVVADLMQ</sequence>
<dbReference type="Proteomes" id="UP001174694">
    <property type="component" value="Unassembled WGS sequence"/>
</dbReference>
<dbReference type="AlphaFoldDB" id="A0AA38VHV2"/>
<keyword evidence="1" id="KW-0479">Metal-binding</keyword>
<dbReference type="SMART" id="SM00184">
    <property type="entry name" value="RING"/>
    <property type="match status" value="1"/>
</dbReference>
<comment type="caution">
    <text evidence="4">The sequence shown here is derived from an EMBL/GenBank/DDBJ whole genome shotgun (WGS) entry which is preliminary data.</text>
</comment>
<organism evidence="4 5">
    <name type="scientific">Pleurostoma richardsiae</name>
    <dbReference type="NCBI Taxonomy" id="41990"/>
    <lineage>
        <taxon>Eukaryota</taxon>
        <taxon>Fungi</taxon>
        <taxon>Dikarya</taxon>
        <taxon>Ascomycota</taxon>
        <taxon>Pezizomycotina</taxon>
        <taxon>Sordariomycetes</taxon>
        <taxon>Sordariomycetidae</taxon>
        <taxon>Calosphaeriales</taxon>
        <taxon>Pleurostomataceae</taxon>
        <taxon>Pleurostoma</taxon>
    </lineage>
</organism>
<feature type="domain" description="RING-type" evidence="3">
    <location>
        <begin position="22"/>
        <end position="71"/>
    </location>
</feature>
<dbReference type="InterPro" id="IPR013083">
    <property type="entry name" value="Znf_RING/FYVE/PHD"/>
</dbReference>
<keyword evidence="1" id="KW-0863">Zinc-finger</keyword>
<keyword evidence="1" id="KW-0862">Zinc</keyword>
<dbReference type="GO" id="GO:0008270">
    <property type="term" value="F:zinc ion binding"/>
    <property type="evidence" value="ECO:0007669"/>
    <property type="project" value="UniProtKB-KW"/>
</dbReference>
<feature type="region of interest" description="Disordered" evidence="2">
    <location>
        <begin position="177"/>
        <end position="196"/>
    </location>
</feature>
<dbReference type="SUPFAM" id="SSF57850">
    <property type="entry name" value="RING/U-box"/>
    <property type="match status" value="1"/>
</dbReference>
<evidence type="ECO:0000313" key="4">
    <source>
        <dbReference type="EMBL" id="KAJ9133136.1"/>
    </source>
</evidence>
<evidence type="ECO:0000256" key="1">
    <source>
        <dbReference type="PROSITE-ProRule" id="PRU00175"/>
    </source>
</evidence>
<dbReference type="CDD" id="cd16448">
    <property type="entry name" value="RING-H2"/>
    <property type="match status" value="1"/>
</dbReference>
<keyword evidence="5" id="KW-1185">Reference proteome</keyword>
<dbReference type="PROSITE" id="PS50089">
    <property type="entry name" value="ZF_RING_2"/>
    <property type="match status" value="1"/>
</dbReference>
<dbReference type="Gene3D" id="3.30.40.10">
    <property type="entry name" value="Zinc/RING finger domain, C3HC4 (zinc finger)"/>
    <property type="match status" value="1"/>
</dbReference>
<proteinExistence type="predicted"/>
<dbReference type="Pfam" id="PF13639">
    <property type="entry name" value="zf-RING_2"/>
    <property type="match status" value="1"/>
</dbReference>
<dbReference type="InterPro" id="IPR001841">
    <property type="entry name" value="Znf_RING"/>
</dbReference>
<accession>A0AA38VHV2</accession>
<name>A0AA38VHV2_9PEZI</name>
<protein>
    <recommendedName>
        <fullName evidence="3">RING-type domain-containing protein</fullName>
    </recommendedName>
</protein>
<evidence type="ECO:0000256" key="2">
    <source>
        <dbReference type="SAM" id="MobiDB-lite"/>
    </source>
</evidence>
<reference evidence="4" key="1">
    <citation type="submission" date="2022-07" db="EMBL/GenBank/DDBJ databases">
        <title>Fungi with potential for degradation of polypropylene.</title>
        <authorList>
            <person name="Gostincar C."/>
        </authorList>
    </citation>
    <scope>NUCLEOTIDE SEQUENCE</scope>
    <source>
        <strain evidence="4">EXF-13308</strain>
    </source>
</reference>